<reference evidence="6 7" key="1">
    <citation type="journal article" date="2019" name="Nat. Ecol. Evol.">
        <title>Megaphylogeny resolves global patterns of mushroom evolution.</title>
        <authorList>
            <person name="Varga T."/>
            <person name="Krizsan K."/>
            <person name="Foldi C."/>
            <person name="Dima B."/>
            <person name="Sanchez-Garcia M."/>
            <person name="Sanchez-Ramirez S."/>
            <person name="Szollosi G.J."/>
            <person name="Szarkandi J.G."/>
            <person name="Papp V."/>
            <person name="Albert L."/>
            <person name="Andreopoulos W."/>
            <person name="Angelini C."/>
            <person name="Antonin V."/>
            <person name="Barry K.W."/>
            <person name="Bougher N.L."/>
            <person name="Buchanan P."/>
            <person name="Buyck B."/>
            <person name="Bense V."/>
            <person name="Catcheside P."/>
            <person name="Chovatia M."/>
            <person name="Cooper J."/>
            <person name="Damon W."/>
            <person name="Desjardin D."/>
            <person name="Finy P."/>
            <person name="Geml J."/>
            <person name="Haridas S."/>
            <person name="Hughes K."/>
            <person name="Justo A."/>
            <person name="Karasinski D."/>
            <person name="Kautmanova I."/>
            <person name="Kiss B."/>
            <person name="Kocsube S."/>
            <person name="Kotiranta H."/>
            <person name="LaButti K.M."/>
            <person name="Lechner B.E."/>
            <person name="Liimatainen K."/>
            <person name="Lipzen A."/>
            <person name="Lukacs Z."/>
            <person name="Mihaltcheva S."/>
            <person name="Morgado L.N."/>
            <person name="Niskanen T."/>
            <person name="Noordeloos M.E."/>
            <person name="Ohm R.A."/>
            <person name="Ortiz-Santana B."/>
            <person name="Ovrebo C."/>
            <person name="Racz N."/>
            <person name="Riley R."/>
            <person name="Savchenko A."/>
            <person name="Shiryaev A."/>
            <person name="Soop K."/>
            <person name="Spirin V."/>
            <person name="Szebenyi C."/>
            <person name="Tomsovsky M."/>
            <person name="Tulloss R.E."/>
            <person name="Uehling J."/>
            <person name="Grigoriev I.V."/>
            <person name="Vagvolgyi C."/>
            <person name="Papp T."/>
            <person name="Martin F.M."/>
            <person name="Miettinen O."/>
            <person name="Hibbett D.S."/>
            <person name="Nagy L.G."/>
        </authorList>
    </citation>
    <scope>NUCLEOTIDE SEQUENCE [LARGE SCALE GENOMIC DNA]</scope>
    <source>
        <strain evidence="6 7">CBS 166.37</strain>
    </source>
</reference>
<dbReference type="GO" id="GO:0004497">
    <property type="term" value="F:monooxygenase activity"/>
    <property type="evidence" value="ECO:0007669"/>
    <property type="project" value="UniProtKB-KW"/>
</dbReference>
<dbReference type="AlphaFoldDB" id="A0A5C3LIQ1"/>
<proteinExistence type="inferred from homology"/>
<dbReference type="PANTHER" id="PTHR46972">
    <property type="entry name" value="MONOOXYGENASE ASQM-RELATED"/>
    <property type="match status" value="1"/>
</dbReference>
<feature type="domain" description="FAD-binding" evidence="5">
    <location>
        <begin position="8"/>
        <end position="352"/>
    </location>
</feature>
<dbReference type="HAMAP" id="MF_00845">
    <property type="entry name" value="TetX_monooxygenase"/>
    <property type="match status" value="1"/>
</dbReference>
<dbReference type="EMBL" id="ML213664">
    <property type="protein sequence ID" value="TFK32747.1"/>
    <property type="molecule type" value="Genomic_DNA"/>
</dbReference>
<dbReference type="InterPro" id="IPR002938">
    <property type="entry name" value="FAD-bd"/>
</dbReference>
<dbReference type="Pfam" id="PF01494">
    <property type="entry name" value="FAD_binding_3"/>
    <property type="match status" value="1"/>
</dbReference>
<evidence type="ECO:0000313" key="7">
    <source>
        <dbReference type="Proteomes" id="UP000308652"/>
    </source>
</evidence>
<keyword evidence="2" id="KW-0274">FAD</keyword>
<evidence type="ECO:0000256" key="4">
    <source>
        <dbReference type="ARBA" id="ARBA00023033"/>
    </source>
</evidence>
<dbReference type="InterPro" id="IPR036188">
    <property type="entry name" value="FAD/NAD-bd_sf"/>
</dbReference>
<dbReference type="PANTHER" id="PTHR46972:SF1">
    <property type="entry name" value="FAD DEPENDENT OXIDOREDUCTASE DOMAIN-CONTAINING PROTEIN"/>
    <property type="match status" value="1"/>
</dbReference>
<keyword evidence="1" id="KW-0285">Flavoprotein</keyword>
<protein>
    <recommendedName>
        <fullName evidence="5">FAD-binding domain-containing protein</fullName>
    </recommendedName>
</protein>
<keyword evidence="3" id="KW-0560">Oxidoreductase</keyword>
<sequence>MPSTAPKIAIIGGGPAGLTLARLLQCYEIPSTIFEADSSRTARSQGGTLDIHEDSGQRALREAGLIEQFTKHMRIEGAAMRIVNTSGKITMDEGGEAEMSPHPMETRPEIDRIVLRDILLDSVDASTVHWNHKVARIEPVSGNKFDIHFSDSVAKGFDIVVGADGTWSRVRPLLMNTQPFYSGIMGLEAHLSSVDEREPDLGKRVGNGSCFQLGDKKALMSQRNGDGSIRTYAMLRVTEEWIKSCGIDWNDGQSAKKLLIEKEFSDWDETGKDLIQKSDSDLAVRPLYMLPIGTKWDPLPGVTLIGDAAHVMLPFAGEGVNLAMVDALELANKIKLVIGSNGSTTLKDAMEEFEASMFDRVKKFAEESYNNMEMMFSGETADEITEKIRAMMGPPPE</sequence>
<dbReference type="GO" id="GO:0046677">
    <property type="term" value="P:response to antibiotic"/>
    <property type="evidence" value="ECO:0007669"/>
    <property type="project" value="InterPro"/>
</dbReference>
<dbReference type="STRING" id="68775.A0A5C3LIQ1"/>
<name>A0A5C3LIQ1_9AGAR</name>
<dbReference type="Gene3D" id="3.50.50.60">
    <property type="entry name" value="FAD/NAD(P)-binding domain"/>
    <property type="match status" value="1"/>
</dbReference>
<keyword evidence="4" id="KW-0503">Monooxygenase</keyword>
<dbReference type="PRINTS" id="PR00420">
    <property type="entry name" value="RNGMNOXGNASE"/>
</dbReference>
<evidence type="ECO:0000256" key="1">
    <source>
        <dbReference type="ARBA" id="ARBA00022630"/>
    </source>
</evidence>
<dbReference type="InterPro" id="IPR043683">
    <property type="entry name" value="TetX_monooxygenase"/>
</dbReference>
<dbReference type="Proteomes" id="UP000308652">
    <property type="component" value="Unassembled WGS sequence"/>
</dbReference>
<dbReference type="SUPFAM" id="SSF51905">
    <property type="entry name" value="FAD/NAD(P)-binding domain"/>
    <property type="match status" value="1"/>
</dbReference>
<gene>
    <name evidence="6" type="ORF">BDQ12DRAFT_692037</name>
</gene>
<keyword evidence="7" id="KW-1185">Reference proteome</keyword>
<dbReference type="OrthoDB" id="655030at2759"/>
<evidence type="ECO:0000259" key="5">
    <source>
        <dbReference type="Pfam" id="PF01494"/>
    </source>
</evidence>
<accession>A0A5C3LIQ1</accession>
<dbReference type="GO" id="GO:0071949">
    <property type="term" value="F:FAD binding"/>
    <property type="evidence" value="ECO:0007669"/>
    <property type="project" value="InterPro"/>
</dbReference>
<evidence type="ECO:0000313" key="6">
    <source>
        <dbReference type="EMBL" id="TFK32747.1"/>
    </source>
</evidence>
<evidence type="ECO:0000256" key="2">
    <source>
        <dbReference type="ARBA" id="ARBA00022827"/>
    </source>
</evidence>
<evidence type="ECO:0000256" key="3">
    <source>
        <dbReference type="ARBA" id="ARBA00023002"/>
    </source>
</evidence>
<organism evidence="6 7">
    <name type="scientific">Crucibulum laeve</name>
    <dbReference type="NCBI Taxonomy" id="68775"/>
    <lineage>
        <taxon>Eukaryota</taxon>
        <taxon>Fungi</taxon>
        <taxon>Dikarya</taxon>
        <taxon>Basidiomycota</taxon>
        <taxon>Agaricomycotina</taxon>
        <taxon>Agaricomycetes</taxon>
        <taxon>Agaricomycetidae</taxon>
        <taxon>Agaricales</taxon>
        <taxon>Agaricineae</taxon>
        <taxon>Nidulariaceae</taxon>
        <taxon>Crucibulum</taxon>
    </lineage>
</organism>